<accession>A0A1I3CJ40</accession>
<feature type="domain" description="Carrier" evidence="1">
    <location>
        <begin position="4"/>
        <end position="79"/>
    </location>
</feature>
<name>A0A1I3CJ40_9RHOB</name>
<organism evidence="2 3">
    <name type="scientific">Albimonas pacifica</name>
    <dbReference type="NCBI Taxonomy" id="1114924"/>
    <lineage>
        <taxon>Bacteria</taxon>
        <taxon>Pseudomonadati</taxon>
        <taxon>Pseudomonadota</taxon>
        <taxon>Alphaproteobacteria</taxon>
        <taxon>Rhodobacterales</taxon>
        <taxon>Paracoccaceae</taxon>
        <taxon>Albimonas</taxon>
    </lineage>
</organism>
<dbReference type="RefSeq" id="WP_177236129.1">
    <property type="nucleotide sequence ID" value="NZ_FOQH01000002.1"/>
</dbReference>
<dbReference type="AlphaFoldDB" id="A0A1I3CJ40"/>
<dbReference type="InterPro" id="IPR036736">
    <property type="entry name" value="ACP-like_sf"/>
</dbReference>
<protein>
    <submittedName>
        <fullName evidence="2">Acyl carrier protein</fullName>
    </submittedName>
</protein>
<reference evidence="2 3" key="1">
    <citation type="submission" date="2016-10" db="EMBL/GenBank/DDBJ databases">
        <authorList>
            <person name="de Groot N.N."/>
        </authorList>
    </citation>
    <scope>NUCLEOTIDE SEQUENCE [LARGE SCALE GENOMIC DNA]</scope>
    <source>
        <strain evidence="2 3">CGMCC 1.11030</strain>
    </source>
</reference>
<evidence type="ECO:0000313" key="2">
    <source>
        <dbReference type="EMBL" id="SFH74600.1"/>
    </source>
</evidence>
<sequence>MTRADTEQLIRDLISENVDGFDGHQLKADARFIDAGMDSLDLATVLLEVQEATGVTFPDGEEEKYDSLTKLLDYIEKAQSE</sequence>
<evidence type="ECO:0000259" key="1">
    <source>
        <dbReference type="PROSITE" id="PS50075"/>
    </source>
</evidence>
<dbReference type="InterPro" id="IPR009081">
    <property type="entry name" value="PP-bd_ACP"/>
</dbReference>
<evidence type="ECO:0000313" key="3">
    <source>
        <dbReference type="Proteomes" id="UP000199377"/>
    </source>
</evidence>
<dbReference type="Pfam" id="PF00550">
    <property type="entry name" value="PP-binding"/>
    <property type="match status" value="1"/>
</dbReference>
<dbReference type="STRING" id="1114924.SAMN05216258_10233"/>
<gene>
    <name evidence="2" type="ORF">SAMN05216258_10233</name>
</gene>
<dbReference type="PROSITE" id="PS50075">
    <property type="entry name" value="CARRIER"/>
    <property type="match status" value="1"/>
</dbReference>
<dbReference type="Proteomes" id="UP000199377">
    <property type="component" value="Unassembled WGS sequence"/>
</dbReference>
<proteinExistence type="predicted"/>
<dbReference type="Gene3D" id="1.10.1200.10">
    <property type="entry name" value="ACP-like"/>
    <property type="match status" value="1"/>
</dbReference>
<dbReference type="EMBL" id="FOQH01000002">
    <property type="protein sequence ID" value="SFH74600.1"/>
    <property type="molecule type" value="Genomic_DNA"/>
</dbReference>
<keyword evidence="3" id="KW-1185">Reference proteome</keyword>
<dbReference type="SUPFAM" id="SSF47336">
    <property type="entry name" value="ACP-like"/>
    <property type="match status" value="1"/>
</dbReference>